<organism evidence="3 4">
    <name type="scientific">Lactobacillus xujianguonis</name>
    <dbReference type="NCBI Taxonomy" id="2495899"/>
    <lineage>
        <taxon>Bacteria</taxon>
        <taxon>Bacillati</taxon>
        <taxon>Bacillota</taxon>
        <taxon>Bacilli</taxon>
        <taxon>Lactobacillales</taxon>
        <taxon>Lactobacillaceae</taxon>
        <taxon>Lactobacillus</taxon>
    </lineage>
</organism>
<feature type="region of interest" description="Disordered" evidence="1">
    <location>
        <begin position="279"/>
        <end position="301"/>
    </location>
</feature>
<dbReference type="PROSITE" id="PS51782">
    <property type="entry name" value="LYSM"/>
    <property type="match status" value="1"/>
</dbReference>
<reference evidence="3 4" key="1">
    <citation type="submission" date="2018-12" db="EMBL/GenBank/DDBJ databases">
        <authorList>
            <person name="Meng J."/>
        </authorList>
    </citation>
    <scope>NUCLEOTIDE SEQUENCE [LARGE SCALE GENOMIC DNA]</scope>
    <source>
        <strain evidence="3 4">HT111-2</strain>
    </source>
</reference>
<gene>
    <name evidence="3" type="ORF">EJK17_09000</name>
</gene>
<evidence type="ECO:0000313" key="3">
    <source>
        <dbReference type="EMBL" id="RVU70159.1"/>
    </source>
</evidence>
<dbReference type="RefSeq" id="WP_127796362.1">
    <property type="nucleotide sequence ID" value="NZ_ML136896.1"/>
</dbReference>
<comment type="caution">
    <text evidence="3">The sequence shown here is derived from an EMBL/GenBank/DDBJ whole genome shotgun (WGS) entry which is preliminary data.</text>
</comment>
<dbReference type="Pfam" id="PF21821">
    <property type="entry name" value="Dit_like"/>
    <property type="match status" value="1"/>
</dbReference>
<dbReference type="Gene3D" id="3.10.350.10">
    <property type="entry name" value="LysM domain"/>
    <property type="match status" value="1"/>
</dbReference>
<evidence type="ECO:0000313" key="4">
    <source>
        <dbReference type="Proteomes" id="UP000288291"/>
    </source>
</evidence>
<accession>A0A437ST80</accession>
<dbReference type="InterPro" id="IPR036779">
    <property type="entry name" value="LysM_dom_sf"/>
</dbReference>
<evidence type="ECO:0000259" key="2">
    <source>
        <dbReference type="PROSITE" id="PS51782"/>
    </source>
</evidence>
<dbReference type="AlphaFoldDB" id="A0A437ST80"/>
<dbReference type="InterPro" id="IPR018392">
    <property type="entry name" value="LysM"/>
</dbReference>
<feature type="compositionally biased region" description="Basic residues" evidence="1">
    <location>
        <begin position="69"/>
        <end position="82"/>
    </location>
</feature>
<name>A0A437ST80_9LACO</name>
<sequence>MPKKHKKPEVWTVKGRSRVKDNWKIVQPKSENAVTKAKKAYNKAETAYKKANKAYNSVNKSTDKALKAFKKLKSNKKTKKAALNKAEKKYKDWKKRAASSKKKRNRAKDKRDSAKAKLKKVTAKQDKANEAKIASAITEHNKQWNNEGHMAIYPTGGAGGAANVVFFAPVNTESESNSSNITSWPVDKGAPRSSYARVSSKTVEIDGLLSDTDAGTAHDKWVKLRGWHSSHRELTFKGDIYYKHLLISQLNRQFTGYKNTMQVSITFTFVRAAQITTSSGKKTHKKASKSHKTVAGKRSKKYTKVTIRRGDTLWKYSQKYGKSVSWLKKVNHLKSSTIIAGKPLRVK</sequence>
<feature type="domain" description="LysM" evidence="2">
    <location>
        <begin position="303"/>
        <end position="346"/>
    </location>
</feature>
<dbReference type="InterPro" id="IPR048494">
    <property type="entry name" value="Dit-like_N"/>
</dbReference>
<dbReference type="SUPFAM" id="SSF54106">
    <property type="entry name" value="LysM domain"/>
    <property type="match status" value="1"/>
</dbReference>
<dbReference type="Pfam" id="PF01476">
    <property type="entry name" value="LysM"/>
    <property type="match status" value="1"/>
</dbReference>
<protein>
    <submittedName>
        <fullName evidence="3">LysM peptidoglycan-binding domain-containing protein</fullName>
    </submittedName>
</protein>
<feature type="region of interest" description="Disordered" evidence="1">
    <location>
        <begin position="69"/>
        <end position="127"/>
    </location>
</feature>
<proteinExistence type="predicted"/>
<dbReference type="SMART" id="SM00257">
    <property type="entry name" value="LysM"/>
    <property type="match status" value="1"/>
</dbReference>
<feature type="compositionally biased region" description="Basic residues" evidence="1">
    <location>
        <begin position="91"/>
        <end position="108"/>
    </location>
</feature>
<dbReference type="EMBL" id="RXIA01000028">
    <property type="protein sequence ID" value="RVU70159.1"/>
    <property type="molecule type" value="Genomic_DNA"/>
</dbReference>
<dbReference type="CDD" id="cd00118">
    <property type="entry name" value="LysM"/>
    <property type="match status" value="1"/>
</dbReference>
<feature type="compositionally biased region" description="Basic residues" evidence="1">
    <location>
        <begin position="281"/>
        <end position="301"/>
    </location>
</feature>
<dbReference type="Proteomes" id="UP000288291">
    <property type="component" value="Unassembled WGS sequence"/>
</dbReference>
<evidence type="ECO:0000256" key="1">
    <source>
        <dbReference type="SAM" id="MobiDB-lite"/>
    </source>
</evidence>
<keyword evidence="4" id="KW-1185">Reference proteome</keyword>